<dbReference type="AlphaFoldDB" id="A0A2P8VL32"/>
<evidence type="ECO:0000313" key="2">
    <source>
        <dbReference type="EMBL" id="PSN08264.1"/>
    </source>
</evidence>
<gene>
    <name evidence="2" type="ORF">C7G83_08825</name>
</gene>
<comment type="caution">
    <text evidence="2">The sequence shown here is derived from an EMBL/GenBank/DDBJ whole genome shotgun (WGS) entry which is preliminary data.</text>
</comment>
<dbReference type="Pfam" id="PF19528">
    <property type="entry name" value="DUF6056"/>
    <property type="match status" value="1"/>
</dbReference>
<proteinExistence type="predicted"/>
<feature type="transmembrane region" description="Helical" evidence="1">
    <location>
        <begin position="315"/>
        <end position="335"/>
    </location>
</feature>
<dbReference type="STRING" id="1388748.GCA_000463155_02730"/>
<feature type="transmembrane region" description="Helical" evidence="1">
    <location>
        <begin position="135"/>
        <end position="153"/>
    </location>
</feature>
<feature type="transmembrane region" description="Helical" evidence="1">
    <location>
        <begin position="289"/>
        <end position="309"/>
    </location>
</feature>
<dbReference type="EMBL" id="PYEP01000003">
    <property type="protein sequence ID" value="PSN08264.1"/>
    <property type="molecule type" value="Genomic_DNA"/>
</dbReference>
<evidence type="ECO:0000256" key="1">
    <source>
        <dbReference type="SAM" id="Phobius"/>
    </source>
</evidence>
<sequence length="517" mass="58739">MMMTSKMFTRTLFLIAFLLIFLIEWYTPIHSDDYRYSLLGISFERHYFHYMTWSGRVVADYVSSLLTVINSRVVYSTVTGLVVVVFCYLIAKTPSSTFRLHKNDAILFPLVFLTYWVSNPNLGQTTFWIVGSANYLWTNLFAAAWVWGMVRIYNHNLTRVQWPMVVLSLMAGCSTESIGPFIVLLATLAVAWDLWFKKSVSLSKIVYAVAALVGALILILSPGNFIRADNAHQVWFAKPLFERIAYHLTERFFSHQALIWIGWVVLVLLGLLAFACVKRNIALSRVKVVMMWLAIATGVGTSLIMFASPTYPDRVVNGSFMFILFGIAFLANALLDVRDRLATRGVAGITLLLAGVFIWSYGLMLTAYKAVYQQDQVRLSIIADEIARNQTDFIIPDFHFSKLQNSGGHFGFFHDPLVYGEYFGAQNIDKVKVNFDYSVLATGEKIALDNTTTARFNQRGDVMVVSDRPVEGTLVIESGNTRRELPIDSFKQAQINQQYWYYHAFHDGKIDSITLMR</sequence>
<feature type="transmembrane region" description="Helical" evidence="1">
    <location>
        <begin position="73"/>
        <end position="91"/>
    </location>
</feature>
<reference evidence="2 3" key="1">
    <citation type="submission" date="2018-03" db="EMBL/GenBank/DDBJ databases">
        <title>Draft genome sequence of the first documented clinical Siccibacter turicensis isolate in Austria.</title>
        <authorList>
            <person name="Lepuschitz S."/>
            <person name="Pekard-Amenitsch S."/>
            <person name="Haunold R."/>
            <person name="Schill S."/>
            <person name="Mach R."/>
            <person name="Allerberger F."/>
            <person name="Ruppitsch W."/>
            <person name="Forsythe S.J."/>
        </authorList>
    </citation>
    <scope>NUCLEOTIDE SEQUENCE [LARGE SCALE GENOMIC DNA]</scope>
    <source>
        <strain evidence="2 3">6100069499-17</strain>
    </source>
</reference>
<feature type="transmembrane region" description="Helical" evidence="1">
    <location>
        <begin position="205"/>
        <end position="226"/>
    </location>
</feature>
<feature type="transmembrane region" description="Helical" evidence="1">
    <location>
        <begin position="257"/>
        <end position="277"/>
    </location>
</feature>
<name>A0A2P8VL32_9ENTR</name>
<protein>
    <submittedName>
        <fullName evidence="2">Uncharacterized protein</fullName>
    </submittedName>
</protein>
<organism evidence="2 3">
    <name type="scientific">Siccibacter turicensis</name>
    <dbReference type="NCBI Taxonomy" id="357233"/>
    <lineage>
        <taxon>Bacteria</taxon>
        <taxon>Pseudomonadati</taxon>
        <taxon>Pseudomonadota</taxon>
        <taxon>Gammaproteobacteria</taxon>
        <taxon>Enterobacterales</taxon>
        <taxon>Enterobacteriaceae</taxon>
        <taxon>Siccibacter</taxon>
    </lineage>
</organism>
<dbReference type="OrthoDB" id="1661582at2"/>
<dbReference type="Proteomes" id="UP000240212">
    <property type="component" value="Unassembled WGS sequence"/>
</dbReference>
<accession>A0A2P8VL32</accession>
<feature type="transmembrane region" description="Helical" evidence="1">
    <location>
        <begin position="347"/>
        <end position="368"/>
    </location>
</feature>
<keyword evidence="1" id="KW-0472">Membrane</keyword>
<keyword evidence="1" id="KW-1133">Transmembrane helix</keyword>
<evidence type="ECO:0000313" key="3">
    <source>
        <dbReference type="Proteomes" id="UP000240212"/>
    </source>
</evidence>
<keyword evidence="3" id="KW-1185">Reference proteome</keyword>
<feature type="transmembrane region" description="Helical" evidence="1">
    <location>
        <begin position="165"/>
        <end position="193"/>
    </location>
</feature>
<dbReference type="InterPro" id="IPR045691">
    <property type="entry name" value="DUF6056"/>
</dbReference>
<keyword evidence="1" id="KW-0812">Transmembrane</keyword>